<dbReference type="InterPro" id="IPR007139">
    <property type="entry name" value="DUF349"/>
</dbReference>
<dbReference type="EMBL" id="JBHSFV010000012">
    <property type="protein sequence ID" value="MFC4635724.1"/>
    <property type="molecule type" value="Genomic_DNA"/>
</dbReference>
<feature type="compositionally biased region" description="Acidic residues" evidence="2">
    <location>
        <begin position="48"/>
        <end position="66"/>
    </location>
</feature>
<name>A0ABV9I0P0_9FLAO</name>
<evidence type="ECO:0000256" key="2">
    <source>
        <dbReference type="SAM" id="MobiDB-lite"/>
    </source>
</evidence>
<keyword evidence="4" id="KW-1185">Reference proteome</keyword>
<feature type="coiled-coil region" evidence="1">
    <location>
        <begin position="605"/>
        <end position="662"/>
    </location>
</feature>
<organism evidence="3 4">
    <name type="scientific">Dokdonia ponticola</name>
    <dbReference type="NCBI Taxonomy" id="2041041"/>
    <lineage>
        <taxon>Bacteria</taxon>
        <taxon>Pseudomonadati</taxon>
        <taxon>Bacteroidota</taxon>
        <taxon>Flavobacteriia</taxon>
        <taxon>Flavobacteriales</taxon>
        <taxon>Flavobacteriaceae</taxon>
        <taxon>Dokdonia</taxon>
    </lineage>
</organism>
<protein>
    <submittedName>
        <fullName evidence="3">DUF349 domain-containing protein</fullName>
    </submittedName>
</protein>
<gene>
    <name evidence="3" type="ORF">ACFO3O_17570</name>
</gene>
<feature type="compositionally biased region" description="Basic and acidic residues" evidence="2">
    <location>
        <begin position="1"/>
        <end position="16"/>
    </location>
</feature>
<dbReference type="Proteomes" id="UP001596043">
    <property type="component" value="Unassembled WGS sequence"/>
</dbReference>
<keyword evidence="1" id="KW-0175">Coiled coil</keyword>
<accession>A0ABV9I0P0</accession>
<dbReference type="Pfam" id="PF03993">
    <property type="entry name" value="DUF349"/>
    <property type="match status" value="5"/>
</dbReference>
<dbReference type="RefSeq" id="WP_379981227.1">
    <property type="nucleotide sequence ID" value="NZ_JBHSFV010000012.1"/>
</dbReference>
<feature type="compositionally biased region" description="Low complexity" evidence="2">
    <location>
        <begin position="34"/>
        <end position="47"/>
    </location>
</feature>
<evidence type="ECO:0000313" key="3">
    <source>
        <dbReference type="EMBL" id="MFC4635724.1"/>
    </source>
</evidence>
<comment type="caution">
    <text evidence="3">The sequence shown here is derived from an EMBL/GenBank/DDBJ whole genome shotgun (WGS) entry which is preliminary data.</text>
</comment>
<evidence type="ECO:0000313" key="4">
    <source>
        <dbReference type="Proteomes" id="UP001596043"/>
    </source>
</evidence>
<sequence length="702" mass="81640">MSEEKQSQETEGKNQDAEAIEETTPQPKKGLQDEIAALAAEAEATELPTEEAVEAEIDQETADVVEEPTKEPVAKILKTEVVAEETTDGATVTDTVIGATAAKEEPAKEPTPAKEIVSEPKEIVKKEYTSMATEELLEELKTLLANEKVQLIKEHVDEIKIAIDAKFDQEQEAAKAAFVEEGGNVIDFRYFSPLKKEFNETYYAYRDKRSKYYQNKQKDQKANLAFREQLIEEVKQLRDELGGTESIQSTFNKFKDIQERWNNAGNIPRDRYNLVWNNYYHHIDNFYELLHLNREFRDKHFKDNLAKKLQLIERAEELALEPKVNKAFKELQLLHRMWKEEIGPVAKEYSDEIWDKFSAATKKIHDARDERQKEIEATWVKNLEVKRDIIEKLNVIKSKDIVSHQEVQSKVKEVEALREAFFKSGRIPTDVNEEVWASFKTVVKEFNHKKNAFYKSQKKEQFENLTKKLALIEIAEEHKDSDDFPATIEVMKKIQADWKKIGHVPRKDSDKIWKQFKSACNHFFDRLHQSKKQANAGEEEAYVKKQALLDTLKGLKLEGDHQEDLALLKEHIATWKSIGRVPYAKRKIDDLFNKELDKLFGQLDIDKKESEMIRYENRMQSMVGENDASALEKERFFITKKVQEIKAEINQLENNLGFFQHVADDNPLVKEVHKNINKHKEALAVWVSKLRKVKQMLSEFND</sequence>
<evidence type="ECO:0000256" key="1">
    <source>
        <dbReference type="SAM" id="Coils"/>
    </source>
</evidence>
<reference evidence="4" key="1">
    <citation type="journal article" date="2019" name="Int. J. Syst. Evol. Microbiol.">
        <title>The Global Catalogue of Microorganisms (GCM) 10K type strain sequencing project: providing services to taxonomists for standard genome sequencing and annotation.</title>
        <authorList>
            <consortium name="The Broad Institute Genomics Platform"/>
            <consortium name="The Broad Institute Genome Sequencing Center for Infectious Disease"/>
            <person name="Wu L."/>
            <person name="Ma J."/>
        </authorList>
    </citation>
    <scope>NUCLEOTIDE SEQUENCE [LARGE SCALE GENOMIC DNA]</scope>
    <source>
        <strain evidence="4">YJ-61-S</strain>
    </source>
</reference>
<proteinExistence type="predicted"/>
<feature type="region of interest" description="Disordered" evidence="2">
    <location>
        <begin position="1"/>
        <end position="71"/>
    </location>
</feature>